<evidence type="ECO:0008006" key="2">
    <source>
        <dbReference type="Google" id="ProtNLM"/>
    </source>
</evidence>
<sequence length="159" mass="17905">HNTISIVELRMASGDPPDVFLVMYPHTLHFYGGDSLECLDPYVEGMGKEWREDFVGAYWKMGTYGGSQWAIPYQGSTPILYYNEEALREAGLDPEGLNTWDDVIEYAKKLTIREGGVLKRWGVEIMVDEWGFQMLALQAGQHIIGETPGKVTIDTEAGR</sequence>
<feature type="non-terminal residue" evidence="1">
    <location>
        <position position="159"/>
    </location>
</feature>
<dbReference type="PANTHER" id="PTHR43649">
    <property type="entry name" value="ARABINOSE-BINDING PROTEIN-RELATED"/>
    <property type="match status" value="1"/>
</dbReference>
<dbReference type="AlphaFoldDB" id="X1CDA3"/>
<evidence type="ECO:0000313" key="1">
    <source>
        <dbReference type="EMBL" id="GAH05572.1"/>
    </source>
</evidence>
<name>X1CDA3_9ZZZZ</name>
<dbReference type="Pfam" id="PF01547">
    <property type="entry name" value="SBP_bac_1"/>
    <property type="match status" value="1"/>
</dbReference>
<gene>
    <name evidence="1" type="ORF">S01H4_62228</name>
</gene>
<accession>X1CDA3</accession>
<dbReference type="SUPFAM" id="SSF53850">
    <property type="entry name" value="Periplasmic binding protein-like II"/>
    <property type="match status" value="1"/>
</dbReference>
<comment type="caution">
    <text evidence="1">The sequence shown here is derived from an EMBL/GenBank/DDBJ whole genome shotgun (WGS) entry which is preliminary data.</text>
</comment>
<feature type="non-terminal residue" evidence="1">
    <location>
        <position position="1"/>
    </location>
</feature>
<dbReference type="EMBL" id="BART01037086">
    <property type="protein sequence ID" value="GAH05572.1"/>
    <property type="molecule type" value="Genomic_DNA"/>
</dbReference>
<organism evidence="1">
    <name type="scientific">marine sediment metagenome</name>
    <dbReference type="NCBI Taxonomy" id="412755"/>
    <lineage>
        <taxon>unclassified sequences</taxon>
        <taxon>metagenomes</taxon>
        <taxon>ecological metagenomes</taxon>
    </lineage>
</organism>
<reference evidence="1" key="1">
    <citation type="journal article" date="2014" name="Front. Microbiol.">
        <title>High frequency of phylogenetically diverse reductive dehalogenase-homologous genes in deep subseafloor sedimentary metagenomes.</title>
        <authorList>
            <person name="Kawai M."/>
            <person name="Futagami T."/>
            <person name="Toyoda A."/>
            <person name="Takaki Y."/>
            <person name="Nishi S."/>
            <person name="Hori S."/>
            <person name="Arai W."/>
            <person name="Tsubouchi T."/>
            <person name="Morono Y."/>
            <person name="Uchiyama I."/>
            <person name="Ito T."/>
            <person name="Fujiyama A."/>
            <person name="Inagaki F."/>
            <person name="Takami H."/>
        </authorList>
    </citation>
    <scope>NUCLEOTIDE SEQUENCE</scope>
    <source>
        <strain evidence="1">Expedition CK06-06</strain>
    </source>
</reference>
<dbReference type="Gene3D" id="3.40.190.10">
    <property type="entry name" value="Periplasmic binding protein-like II"/>
    <property type="match status" value="1"/>
</dbReference>
<dbReference type="InterPro" id="IPR050490">
    <property type="entry name" value="Bact_solute-bd_prot1"/>
</dbReference>
<proteinExistence type="predicted"/>
<dbReference type="PANTHER" id="PTHR43649:SF30">
    <property type="entry name" value="ABC TRANSPORTER SUBSTRATE-BINDING PROTEIN"/>
    <property type="match status" value="1"/>
</dbReference>
<protein>
    <recommendedName>
        <fullName evidence="2">Extracellular solute-binding protein</fullName>
    </recommendedName>
</protein>
<dbReference type="InterPro" id="IPR006059">
    <property type="entry name" value="SBP"/>
</dbReference>